<dbReference type="InterPro" id="IPR027383">
    <property type="entry name" value="Znf_put"/>
</dbReference>
<evidence type="ECO:0000313" key="2">
    <source>
        <dbReference type="EMBL" id="HGU31352.1"/>
    </source>
</evidence>
<sequence>MEPEPSEEVSSPAHEHPSAECLELFRHLSEYIDREIDDVAYDVIEQHLKDCPACRICLATLRQTVSLCRSMHDSSIGIPETASQKLHQAIRDYIAAAQPFP</sequence>
<name>A0A7C4RQB4_9BACT</name>
<dbReference type="InterPro" id="IPR041916">
    <property type="entry name" value="Anti_sigma_zinc_sf"/>
</dbReference>
<comment type="caution">
    <text evidence="2">The sequence shown here is derived from an EMBL/GenBank/DDBJ whole genome shotgun (WGS) entry which is preliminary data.</text>
</comment>
<reference evidence="2" key="1">
    <citation type="journal article" date="2020" name="mSystems">
        <title>Genome- and Community-Level Interaction Insights into Carbon Utilization and Element Cycling Functions of Hydrothermarchaeota in Hydrothermal Sediment.</title>
        <authorList>
            <person name="Zhou Z."/>
            <person name="Liu Y."/>
            <person name="Xu W."/>
            <person name="Pan J."/>
            <person name="Luo Z.H."/>
            <person name="Li M."/>
        </authorList>
    </citation>
    <scope>NUCLEOTIDE SEQUENCE [LARGE SCALE GENOMIC DNA]</scope>
    <source>
        <strain evidence="2">SpSt-477</strain>
    </source>
</reference>
<dbReference type="Gene3D" id="1.10.10.1320">
    <property type="entry name" value="Anti-sigma factor, zinc-finger domain"/>
    <property type="match status" value="1"/>
</dbReference>
<accession>A0A7C4RQB4</accession>
<dbReference type="AlphaFoldDB" id="A0A7C4RQB4"/>
<dbReference type="EMBL" id="DSUH01000015">
    <property type="protein sequence ID" value="HGU31352.1"/>
    <property type="molecule type" value="Genomic_DNA"/>
</dbReference>
<protein>
    <recommendedName>
        <fullName evidence="1">Putative zinc-finger domain-containing protein</fullName>
    </recommendedName>
</protein>
<gene>
    <name evidence="2" type="ORF">ENS29_00680</name>
</gene>
<organism evidence="2">
    <name type="scientific">Desulfatirhabdium butyrativorans</name>
    <dbReference type="NCBI Taxonomy" id="340467"/>
    <lineage>
        <taxon>Bacteria</taxon>
        <taxon>Pseudomonadati</taxon>
        <taxon>Thermodesulfobacteriota</taxon>
        <taxon>Desulfobacteria</taxon>
        <taxon>Desulfobacterales</taxon>
        <taxon>Desulfatirhabdiaceae</taxon>
        <taxon>Desulfatirhabdium</taxon>
    </lineage>
</organism>
<evidence type="ECO:0000259" key="1">
    <source>
        <dbReference type="Pfam" id="PF13490"/>
    </source>
</evidence>
<feature type="domain" description="Putative zinc-finger" evidence="1">
    <location>
        <begin position="21"/>
        <end position="55"/>
    </location>
</feature>
<proteinExistence type="predicted"/>
<dbReference type="Pfam" id="PF13490">
    <property type="entry name" value="zf-HC2"/>
    <property type="match status" value="1"/>
</dbReference>